<dbReference type="Pfam" id="PF15262">
    <property type="entry name" value="DUF4592"/>
    <property type="match status" value="1"/>
</dbReference>
<comment type="caution">
    <text evidence="3">The sequence shown here is derived from an EMBL/GenBank/DDBJ whole genome shotgun (WGS) entry which is preliminary data.</text>
</comment>
<dbReference type="PANTHER" id="PTHR47743">
    <property type="entry name" value="KIAA1210 / KIAA1211 FAMILY MEMBER"/>
    <property type="match status" value="1"/>
</dbReference>
<evidence type="ECO:0000259" key="2">
    <source>
        <dbReference type="Pfam" id="PF15262"/>
    </source>
</evidence>
<dbReference type="Proteomes" id="UP001066276">
    <property type="component" value="Chromosome 2_1"/>
</dbReference>
<proteinExistence type="predicted"/>
<feature type="compositionally biased region" description="Polar residues" evidence="1">
    <location>
        <begin position="61"/>
        <end position="90"/>
    </location>
</feature>
<feature type="region of interest" description="Disordered" evidence="1">
    <location>
        <begin position="145"/>
        <end position="218"/>
    </location>
</feature>
<name>A0AAV7VAV5_PLEWA</name>
<accession>A0AAV7VAV5</accession>
<protein>
    <recommendedName>
        <fullName evidence="2">DUF4592 domain-containing protein</fullName>
    </recommendedName>
</protein>
<gene>
    <name evidence="3" type="ORF">NDU88_001722</name>
</gene>
<organism evidence="3 4">
    <name type="scientific">Pleurodeles waltl</name>
    <name type="common">Iberian ribbed newt</name>
    <dbReference type="NCBI Taxonomy" id="8319"/>
    <lineage>
        <taxon>Eukaryota</taxon>
        <taxon>Metazoa</taxon>
        <taxon>Chordata</taxon>
        <taxon>Craniata</taxon>
        <taxon>Vertebrata</taxon>
        <taxon>Euteleostomi</taxon>
        <taxon>Amphibia</taxon>
        <taxon>Batrachia</taxon>
        <taxon>Caudata</taxon>
        <taxon>Salamandroidea</taxon>
        <taxon>Salamandridae</taxon>
        <taxon>Pleurodelinae</taxon>
        <taxon>Pleurodeles</taxon>
    </lineage>
</organism>
<evidence type="ECO:0000313" key="3">
    <source>
        <dbReference type="EMBL" id="KAJ1197877.1"/>
    </source>
</evidence>
<dbReference type="AlphaFoldDB" id="A0AAV7VAV5"/>
<feature type="region of interest" description="Disordered" evidence="1">
    <location>
        <begin position="357"/>
        <end position="382"/>
    </location>
</feature>
<feature type="region of interest" description="Disordered" evidence="1">
    <location>
        <begin position="278"/>
        <end position="299"/>
    </location>
</feature>
<feature type="domain" description="DUF4592" evidence="2">
    <location>
        <begin position="141"/>
        <end position="262"/>
    </location>
</feature>
<dbReference type="InterPro" id="IPR028030">
    <property type="entry name" value="DUF4592"/>
</dbReference>
<dbReference type="EMBL" id="JANPWB010000003">
    <property type="protein sequence ID" value="KAJ1197877.1"/>
    <property type="molecule type" value="Genomic_DNA"/>
</dbReference>
<feature type="region of interest" description="Disordered" evidence="1">
    <location>
        <begin position="820"/>
        <end position="851"/>
    </location>
</feature>
<keyword evidence="4" id="KW-1185">Reference proteome</keyword>
<feature type="compositionally biased region" description="Low complexity" evidence="1">
    <location>
        <begin position="926"/>
        <end position="936"/>
    </location>
</feature>
<dbReference type="PANTHER" id="PTHR47743:SF2">
    <property type="entry name" value="ACROSOMAL PROTEIN KIAA1210"/>
    <property type="match status" value="1"/>
</dbReference>
<evidence type="ECO:0000256" key="1">
    <source>
        <dbReference type="SAM" id="MobiDB-lite"/>
    </source>
</evidence>
<feature type="region of interest" description="Disordered" evidence="1">
    <location>
        <begin position="916"/>
        <end position="960"/>
    </location>
</feature>
<dbReference type="InterPro" id="IPR026713">
    <property type="entry name" value="CRACD-like"/>
</dbReference>
<feature type="region of interest" description="Disordered" evidence="1">
    <location>
        <begin position="16"/>
        <end position="130"/>
    </location>
</feature>
<reference evidence="3" key="1">
    <citation type="journal article" date="2022" name="bioRxiv">
        <title>Sequencing and chromosome-scale assembly of the giantPleurodeles waltlgenome.</title>
        <authorList>
            <person name="Brown T."/>
            <person name="Elewa A."/>
            <person name="Iarovenko S."/>
            <person name="Subramanian E."/>
            <person name="Araus A.J."/>
            <person name="Petzold A."/>
            <person name="Susuki M."/>
            <person name="Suzuki K.-i.T."/>
            <person name="Hayashi T."/>
            <person name="Toyoda A."/>
            <person name="Oliveira C."/>
            <person name="Osipova E."/>
            <person name="Leigh N.D."/>
            <person name="Simon A."/>
            <person name="Yun M.H."/>
        </authorList>
    </citation>
    <scope>NUCLEOTIDE SEQUENCE</scope>
    <source>
        <strain evidence="3">20211129_DDA</strain>
        <tissue evidence="3">Liver</tissue>
    </source>
</reference>
<feature type="compositionally biased region" description="Basic and acidic residues" evidence="1">
    <location>
        <begin position="820"/>
        <end position="842"/>
    </location>
</feature>
<feature type="compositionally biased region" description="Low complexity" evidence="1">
    <location>
        <begin position="768"/>
        <end position="783"/>
    </location>
</feature>
<evidence type="ECO:0000313" key="4">
    <source>
        <dbReference type="Proteomes" id="UP001066276"/>
    </source>
</evidence>
<feature type="region of interest" description="Disordered" evidence="1">
    <location>
        <begin position="711"/>
        <end position="783"/>
    </location>
</feature>
<sequence length="978" mass="105589">MFYSCVKSQTDCIMATGSPGVKQIPAGEETSDECAGKKKSKFQTFKKFFGKKKKKEPPASSRDSNLKPSQSSSDVSTAEPQNIAFNSPSDLGSKGSMGNKALSHDSVFISEPDSENTTDDRLSQETTPGKVKALQLQLQANIRVGSSPQVIAKKTGDDAGAVSEDDGLPQSPPEISTLHEVLTCSSGKSFRPVEHRSSLSLGGTDSEDEQLSSESLSRPVSPLSSILLPVDFNLPASTLGCLDNSAARHKIFLNPRRHRDRAKRSKIAGEVRAVREQLPRLSEEESSTEQLLEASPFDPSSEGLDNIFLKEQVPGISGDAEKLDIAEQPQRASRTPSEVTENVAALNKYSLEDTEIFSPNDENVSTPEHRKKEGGVGEDGIEEEKMVPYPEYGSTGDSEIQEHMTALSSNELDVTSEEVIESATCQTDTGLALVLISDTSEPNTHRNELASKDQEYSLKPENQSENKALARNIPLGADVTAASGNETNVIISETGLSIDSAQIQLLTSRTPAEREVALCDSLEHIALQITPVTTEDQQPSPQELSPKQAHPLDNREEAQSNLHQSILTVGSDLSTHSIQESIATPHKVAVENSSEDTVINLLDKSNPSMECICQVSANDFEAPSISVNSAVNDQIPVTCTQATKTSKETDDITKSQHKTTKTPVRFTIAPAWQRSLSGGSSAKEDTAARCAATSTIKAELFEKTTEEQTCLGRVRSASSPISSEDIDINTDIPRTPKKQCDSMSQSTELPFGVKLKRASSFSKHSDENVSNSQKSDSSVQQVSLVKDLQNSENAGKTLQIHLGPRKSSLIQCDLQEEKDLHRTKPEEPPKKNHTPKSLEKSINKPMTSATSEPVWVSMAKLKQKGFQEHPLAKEESATETAGTATVTGKVVNSEIEGFRKSGFISVVDQERSSHVAVSPTTADVGTAPPATTSAPALEKGPRQPPGLQPTLQSSAEPPWLSLAKKKAKAWSEMPQIVQ</sequence>